<gene>
    <name evidence="1" type="ORF">UT77_C0008G0004</name>
</gene>
<reference evidence="1 2" key="1">
    <citation type="journal article" date="2015" name="Nature">
        <title>rRNA introns, odd ribosomes, and small enigmatic genomes across a large radiation of phyla.</title>
        <authorList>
            <person name="Brown C.T."/>
            <person name="Hug L.A."/>
            <person name="Thomas B.C."/>
            <person name="Sharon I."/>
            <person name="Castelle C.J."/>
            <person name="Singh A."/>
            <person name="Wilkins M.J."/>
            <person name="Williams K.H."/>
            <person name="Banfield J.F."/>
        </authorList>
    </citation>
    <scope>NUCLEOTIDE SEQUENCE [LARGE SCALE GENOMIC DNA]</scope>
</reference>
<accession>A0A0G0TUR9</accession>
<proteinExistence type="predicted"/>
<dbReference type="AlphaFoldDB" id="A0A0G0TUR9"/>
<evidence type="ECO:0000313" key="1">
    <source>
        <dbReference type="EMBL" id="KKR41632.1"/>
    </source>
</evidence>
<evidence type="ECO:0000313" key="2">
    <source>
        <dbReference type="Proteomes" id="UP000034881"/>
    </source>
</evidence>
<dbReference type="Gene3D" id="3.30.460.10">
    <property type="entry name" value="Beta Polymerase, domain 2"/>
    <property type="match status" value="1"/>
</dbReference>
<dbReference type="PANTHER" id="PTHR34822">
    <property type="entry name" value="GRPB DOMAIN PROTEIN (AFU_ORTHOLOGUE AFUA_1G01530)"/>
    <property type="match status" value="1"/>
</dbReference>
<dbReference type="PANTHER" id="PTHR34822:SF1">
    <property type="entry name" value="GRPB FAMILY PROTEIN"/>
    <property type="match status" value="1"/>
</dbReference>
<dbReference type="EMBL" id="LBYB01000008">
    <property type="protein sequence ID" value="KKR41632.1"/>
    <property type="molecule type" value="Genomic_DNA"/>
</dbReference>
<comment type="caution">
    <text evidence="1">The sequence shown here is derived from an EMBL/GenBank/DDBJ whole genome shotgun (WGS) entry which is preliminary data.</text>
</comment>
<protein>
    <submittedName>
        <fullName evidence="1">Glutamate-rich protein grpB</fullName>
    </submittedName>
</protein>
<organism evidence="1 2">
    <name type="scientific">Candidatus Daviesbacteria bacterium GW2011_GWC2_40_12</name>
    <dbReference type="NCBI Taxonomy" id="1618431"/>
    <lineage>
        <taxon>Bacteria</taxon>
        <taxon>Candidatus Daviesiibacteriota</taxon>
    </lineage>
</organism>
<sequence>MNKYIFEHYDPIFPKLFKKEQQRLKQILGNKYPVEHIGSTAVPGLGGKGIIDIMVLVPKRLMNQISQLLQKRAGYEFRATGGDEERLFHQQDLSDPQKGIRRYHVHVTFPGSESGKRAIAFRDYLRKHPKDLNRYAKVEQKAAGKAKGDREIYLAIKANVIEEIIQKATESKC</sequence>
<dbReference type="Pfam" id="PF04229">
    <property type="entry name" value="GrpB"/>
    <property type="match status" value="1"/>
</dbReference>
<dbReference type="InterPro" id="IPR043519">
    <property type="entry name" value="NT_sf"/>
</dbReference>
<dbReference type="Proteomes" id="UP000034881">
    <property type="component" value="Unassembled WGS sequence"/>
</dbReference>
<name>A0A0G0TUR9_9BACT</name>
<dbReference type="InterPro" id="IPR007344">
    <property type="entry name" value="GrpB/CoaE"/>
</dbReference>
<dbReference type="SUPFAM" id="SSF81301">
    <property type="entry name" value="Nucleotidyltransferase"/>
    <property type="match status" value="1"/>
</dbReference>